<reference evidence="9" key="3">
    <citation type="submission" date="2017-10" db="EMBL/GenBank/DDBJ databases">
        <authorList>
            <person name="Frank J."/>
        </authorList>
    </citation>
    <scope>NUCLEOTIDE SEQUENCE [LARGE SCALE GENOMIC DNA]</scope>
</reference>
<dbReference type="Pfam" id="PF07719">
    <property type="entry name" value="TPR_2"/>
    <property type="match status" value="1"/>
</dbReference>
<dbReference type="Pfam" id="PF13176">
    <property type="entry name" value="TPR_7"/>
    <property type="match status" value="1"/>
</dbReference>
<protein>
    <recommendedName>
        <fullName evidence="5">Glycosyltransferase 2-like domain-containing protein</fullName>
    </recommendedName>
</protein>
<dbReference type="SMART" id="SM00028">
    <property type="entry name" value="TPR"/>
    <property type="match status" value="5"/>
</dbReference>
<dbReference type="Proteomes" id="UP000501926">
    <property type="component" value="Chromosome"/>
</dbReference>
<dbReference type="InterPro" id="IPR029044">
    <property type="entry name" value="Nucleotide-diphossugar_trans"/>
</dbReference>
<keyword evidence="2 4" id="KW-0802">TPR repeat</keyword>
<dbReference type="Pfam" id="PF13174">
    <property type="entry name" value="TPR_6"/>
    <property type="match status" value="1"/>
</dbReference>
<dbReference type="Pfam" id="PF13181">
    <property type="entry name" value="TPR_8"/>
    <property type="match status" value="1"/>
</dbReference>
<keyword evidence="1" id="KW-0677">Repeat</keyword>
<evidence type="ECO:0000256" key="2">
    <source>
        <dbReference type="ARBA" id="ARBA00022803"/>
    </source>
</evidence>
<dbReference type="InterPro" id="IPR011990">
    <property type="entry name" value="TPR-like_helical_dom_sf"/>
</dbReference>
<dbReference type="AlphaFoldDB" id="Q1Q1I2"/>
<reference evidence="6" key="1">
    <citation type="journal article" date="2006" name="Nature">
        <title>Deciphering the evolution and metabolism of an anammox bacterium from a community genome.</title>
        <authorList>
            <person name="Strous M."/>
            <person name="Pelletier E."/>
            <person name="Mangenot S."/>
            <person name="Rattei T."/>
            <person name="Lehner A."/>
            <person name="Taylor M.W."/>
            <person name="Horn M."/>
            <person name="Daims H."/>
            <person name="Bartol-Mavel D."/>
            <person name="Wincker P."/>
            <person name="Barbe V."/>
            <person name="Fonknechten N."/>
            <person name="Vallenet D."/>
            <person name="Segurens B."/>
            <person name="Schenowitz-Truong C."/>
            <person name="Medigue C."/>
            <person name="Collingro A."/>
            <person name="Snel B."/>
            <person name="Dutilh B.E."/>
            <person name="OpDenCamp H.J.M."/>
            <person name="vanDerDrift C."/>
            <person name="Cirpus I."/>
            <person name="vanDePas-Schoonen K.T."/>
            <person name="Harhangi H.R."/>
            <person name="vanNiftrik L."/>
            <person name="Schmid M."/>
            <person name="Keltjens J."/>
            <person name="vanDeVossenberg J."/>
            <person name="Kartal B."/>
            <person name="Meier H."/>
            <person name="Frishman D."/>
            <person name="Huynen M.A."/>
            <person name="Mewes H."/>
            <person name="Weissenbach J."/>
            <person name="Jetten M.S.M."/>
            <person name="Wagner M."/>
            <person name="LePaslier D."/>
        </authorList>
    </citation>
    <scope>NUCLEOTIDE SEQUENCE</scope>
</reference>
<dbReference type="KEGG" id="kst:KSMBR1_1013"/>
<dbReference type="CDD" id="cd02511">
    <property type="entry name" value="Beta4Glucosyltransferase"/>
    <property type="match status" value="1"/>
</dbReference>
<sequence length="458" mass="53011">MKNLHSPTISACLIVKNEERFLPNCLNSVKNAVDEIVVVDTGSTDNTVNIAKEFSAKVYFYSWNNNYSEARNYAIRHATKEWILMIDADEELEQNDIPVLKQSISNDNYNGVIIAIYSKVKSGMHKFYNTRVFRREKAFYKGIIHEQVVIEGKRLPSEIHLYHYGYDLDEDTMRKKWHRTTQLLEKQIALNDNDSFAWLNLIRNYCTQQLFRDGIKTGKEALKRITPEANLHHFIMILYEMADCYLNTGNTAEAKKMCHTALAKLREMNVAPENIDIVYTLACVYLKEGDCNKAIEYFKHFLTLREWYLKNISDCLMTDTLGYDYSAYNGLGFCYGSMGQWEKAVGFLQKSIVSNPKYITTYKNLASCYSAMGNNTDAINTLLRSISENIADQEIFIRLGDLFLKQQEYKQAISYYEKYLNLCPEDKNALLKISACYEESGYKDTAQIGYSALQKWNK</sequence>
<dbReference type="RefSeq" id="WP_099324345.1">
    <property type="nucleotide sequence ID" value="NZ_CP049055.1"/>
</dbReference>
<dbReference type="InterPro" id="IPR001173">
    <property type="entry name" value="Glyco_trans_2-like"/>
</dbReference>
<evidence type="ECO:0000313" key="6">
    <source>
        <dbReference type="EMBL" id="CAJ73860.1"/>
    </source>
</evidence>
<evidence type="ECO:0000256" key="4">
    <source>
        <dbReference type="PROSITE-ProRule" id="PRU00339"/>
    </source>
</evidence>
<dbReference type="EMBL" id="LT934425">
    <property type="protein sequence ID" value="SOH03519.1"/>
    <property type="molecule type" value="Genomic_DNA"/>
</dbReference>
<dbReference type="Gene3D" id="1.25.40.10">
    <property type="entry name" value="Tetratricopeptide repeat domain"/>
    <property type="match status" value="2"/>
</dbReference>
<dbReference type="SUPFAM" id="SSF81901">
    <property type="entry name" value="HCP-like"/>
    <property type="match status" value="1"/>
</dbReference>
<dbReference type="CAZy" id="GT2">
    <property type="family name" value="Glycosyltransferase Family 2"/>
</dbReference>
<evidence type="ECO:0000313" key="8">
    <source>
        <dbReference type="EMBL" id="SOH03519.1"/>
    </source>
</evidence>
<evidence type="ECO:0000259" key="5">
    <source>
        <dbReference type="Pfam" id="PF00535"/>
    </source>
</evidence>
<dbReference type="InterPro" id="IPR019734">
    <property type="entry name" value="TPR_rpt"/>
</dbReference>
<dbReference type="InterPro" id="IPR013105">
    <property type="entry name" value="TPR_2"/>
</dbReference>
<evidence type="ECO:0000313" key="7">
    <source>
        <dbReference type="EMBL" id="QII10886.1"/>
    </source>
</evidence>
<reference evidence="7 10" key="5">
    <citation type="submission" date="2020-02" db="EMBL/GenBank/DDBJ databases">
        <title>Newly sequenced genome of strain CSTR1 showed variability in Candidatus Kuenenia stuttgartiensis genomes.</title>
        <authorList>
            <person name="Ding C."/>
            <person name="Adrian L."/>
        </authorList>
    </citation>
    <scope>NUCLEOTIDE SEQUENCE [LARGE SCALE GENOMIC DNA]</scope>
    <source>
        <strain evidence="7 10">CSTR1</strain>
    </source>
</reference>
<feature type="repeat" description="TPR" evidence="4">
    <location>
        <begin position="393"/>
        <end position="426"/>
    </location>
</feature>
<accession>Q1Q1I2</accession>
<organism evidence="6">
    <name type="scientific">Kuenenia stuttgartiensis</name>
    <dbReference type="NCBI Taxonomy" id="174633"/>
    <lineage>
        <taxon>Bacteria</taxon>
        <taxon>Pseudomonadati</taxon>
        <taxon>Planctomycetota</taxon>
        <taxon>Candidatus Brocadiia</taxon>
        <taxon>Candidatus Brocadiales</taxon>
        <taxon>Candidatus Brocadiaceae</taxon>
        <taxon>Candidatus Kuenenia</taxon>
    </lineage>
</organism>
<dbReference type="PROSITE" id="PS50293">
    <property type="entry name" value="TPR_REGION"/>
    <property type="match status" value="1"/>
</dbReference>
<evidence type="ECO:0000313" key="9">
    <source>
        <dbReference type="Proteomes" id="UP000221734"/>
    </source>
</evidence>
<evidence type="ECO:0000313" key="10">
    <source>
        <dbReference type="Proteomes" id="UP000501926"/>
    </source>
</evidence>
<dbReference type="PANTHER" id="PTHR43630:SF2">
    <property type="entry name" value="GLYCOSYLTRANSFERASE"/>
    <property type="match status" value="1"/>
</dbReference>
<dbReference type="EMBL" id="CT573071">
    <property type="protein sequence ID" value="CAJ73860.1"/>
    <property type="molecule type" value="Genomic_DNA"/>
</dbReference>
<name>Q1Q1I2_KUEST</name>
<feature type="domain" description="Glycosyltransferase 2-like" evidence="5">
    <location>
        <begin position="10"/>
        <end position="136"/>
    </location>
</feature>
<dbReference type="PROSITE" id="PS50005">
    <property type="entry name" value="TPR"/>
    <property type="match status" value="2"/>
</dbReference>
<feature type="repeat" description="TPR" evidence="4">
    <location>
        <begin position="325"/>
        <end position="358"/>
    </location>
</feature>
<dbReference type="Pfam" id="PF00535">
    <property type="entry name" value="Glycos_transf_2"/>
    <property type="match status" value="1"/>
</dbReference>
<reference evidence="6" key="2">
    <citation type="submission" date="2006-01" db="EMBL/GenBank/DDBJ databases">
        <authorList>
            <person name="Genoscope"/>
        </authorList>
    </citation>
    <scope>NUCLEOTIDE SEQUENCE</scope>
</reference>
<dbReference type="Proteomes" id="UP000221734">
    <property type="component" value="Chromosome Kuenenia_stuttgartiensis_MBR1"/>
</dbReference>
<dbReference type="Gene3D" id="3.90.550.10">
    <property type="entry name" value="Spore Coat Polysaccharide Biosynthesis Protein SpsA, Chain A"/>
    <property type="match status" value="1"/>
</dbReference>
<dbReference type="OrthoDB" id="2592041at2"/>
<dbReference type="SUPFAM" id="SSF53448">
    <property type="entry name" value="Nucleotide-diphospho-sugar transferases"/>
    <property type="match status" value="1"/>
</dbReference>
<dbReference type="PANTHER" id="PTHR43630">
    <property type="entry name" value="POLY-BETA-1,6-N-ACETYL-D-GLUCOSAMINE SYNTHASE"/>
    <property type="match status" value="1"/>
</dbReference>
<keyword evidence="9" id="KW-1185">Reference proteome</keyword>
<evidence type="ECO:0000256" key="1">
    <source>
        <dbReference type="ARBA" id="ARBA00022737"/>
    </source>
</evidence>
<evidence type="ECO:0000256" key="3">
    <source>
        <dbReference type="ARBA" id="ARBA00038494"/>
    </source>
</evidence>
<proteinExistence type="inferred from homology"/>
<reference evidence="8" key="4">
    <citation type="submission" date="2017-10" db="EMBL/GenBank/DDBJ databases">
        <authorList>
            <person name="Banno H."/>
            <person name="Chua N.-H."/>
        </authorList>
    </citation>
    <scope>NUCLEOTIDE SEQUENCE [LARGE SCALE GENOMIC DNA]</scope>
    <source>
        <strain evidence="8">Kuenenia_mbr1_ru-nijmegen</strain>
    </source>
</reference>
<dbReference type="EMBL" id="CP049055">
    <property type="protein sequence ID" value="QII10886.1"/>
    <property type="molecule type" value="Genomic_DNA"/>
</dbReference>
<comment type="similarity">
    <text evidence="3">Belongs to the glycosyltransferase 2 family. WaaE/KdtX subfamily.</text>
</comment>
<gene>
    <name evidence="8" type="primary">waaE_1</name>
    <name evidence="7" type="ORF">KsCSTR_15070</name>
    <name evidence="8" type="ORF">KSMBR1_1013</name>
    <name evidence="6" type="ORF">kuste3103</name>
</gene>